<feature type="non-terminal residue" evidence="1">
    <location>
        <position position="1"/>
    </location>
</feature>
<proteinExistence type="predicted"/>
<organism evidence="1">
    <name type="scientific">marine sediment metagenome</name>
    <dbReference type="NCBI Taxonomy" id="412755"/>
    <lineage>
        <taxon>unclassified sequences</taxon>
        <taxon>metagenomes</taxon>
        <taxon>ecological metagenomes</taxon>
    </lineage>
</organism>
<sequence>EANTGIPEGVNNHKSERVLCSPSDGMLIVHADIGDHLENDQVVAEVNSLPVLAPFKGVRRGLLHPGIRVWKGLKIGDVDPRDDPRYCTLVSDKSLAIGGGVLEAILSHPELRPHIWA</sequence>
<accession>X1CPA2</accession>
<dbReference type="EMBL" id="BART01018113">
    <property type="protein sequence ID" value="GAG86066.1"/>
    <property type="molecule type" value="Genomic_DNA"/>
</dbReference>
<protein>
    <submittedName>
        <fullName evidence="1">Uncharacterized protein</fullName>
    </submittedName>
</protein>
<comment type="caution">
    <text evidence="1">The sequence shown here is derived from an EMBL/GenBank/DDBJ whole genome shotgun (WGS) entry which is preliminary data.</text>
</comment>
<evidence type="ECO:0000313" key="1">
    <source>
        <dbReference type="EMBL" id="GAG86066.1"/>
    </source>
</evidence>
<reference evidence="1" key="1">
    <citation type="journal article" date="2014" name="Front. Microbiol.">
        <title>High frequency of phylogenetically diverse reductive dehalogenase-homologous genes in deep subseafloor sedimentary metagenomes.</title>
        <authorList>
            <person name="Kawai M."/>
            <person name="Futagami T."/>
            <person name="Toyoda A."/>
            <person name="Takaki Y."/>
            <person name="Nishi S."/>
            <person name="Hori S."/>
            <person name="Arai W."/>
            <person name="Tsubouchi T."/>
            <person name="Morono Y."/>
            <person name="Uchiyama I."/>
            <person name="Ito T."/>
            <person name="Fujiyama A."/>
            <person name="Inagaki F."/>
            <person name="Takami H."/>
        </authorList>
    </citation>
    <scope>NUCLEOTIDE SEQUENCE</scope>
    <source>
        <strain evidence="1">Expedition CK06-06</strain>
    </source>
</reference>
<gene>
    <name evidence="1" type="ORF">S01H4_34249</name>
</gene>
<dbReference type="AlphaFoldDB" id="X1CPA2"/>
<name>X1CPA2_9ZZZZ</name>